<dbReference type="Proteomes" id="UP000515847">
    <property type="component" value="Chromosome"/>
</dbReference>
<dbReference type="NCBIfam" id="TIGR00616">
    <property type="entry name" value="rect"/>
    <property type="match status" value="1"/>
</dbReference>
<dbReference type="InterPro" id="IPR018330">
    <property type="entry name" value="RecT_fam"/>
</dbReference>
<reference evidence="1 2" key="1">
    <citation type="journal article" date="2019" name="Front. Microbiol.">
        <title>Thermoanaerosceptrum fracticalcis gen. nov. sp. nov., a Novel Fumarate-Fermenting Microorganism From a Deep Fractured Carbonate Aquifer of the US Great Basin.</title>
        <authorList>
            <person name="Hamilton-Brehm S.D."/>
            <person name="Stewart L.E."/>
            <person name="Zavarin M."/>
            <person name="Caldwell M."/>
            <person name="Lawson P.A."/>
            <person name="Onstott T.C."/>
            <person name="Grzymski J."/>
            <person name="Neveux I."/>
            <person name="Lollar B.S."/>
            <person name="Russell C.E."/>
            <person name="Moser D.P."/>
        </authorList>
    </citation>
    <scope>NUCLEOTIDE SEQUENCE [LARGE SCALE GENOMIC DNA]</scope>
    <source>
        <strain evidence="1 2">DRI-13</strain>
    </source>
</reference>
<dbReference type="EMBL" id="CP045798">
    <property type="protein sequence ID" value="QNB46841.1"/>
    <property type="molecule type" value="Genomic_DNA"/>
</dbReference>
<evidence type="ECO:0000313" key="2">
    <source>
        <dbReference type="Proteomes" id="UP000515847"/>
    </source>
</evidence>
<dbReference type="GO" id="GO:0006259">
    <property type="term" value="P:DNA metabolic process"/>
    <property type="evidence" value="ECO:0007669"/>
    <property type="project" value="InterPro"/>
</dbReference>
<organism evidence="1 2">
    <name type="scientific">Thermanaerosceptrum fracticalcis</name>
    <dbReference type="NCBI Taxonomy" id="1712410"/>
    <lineage>
        <taxon>Bacteria</taxon>
        <taxon>Bacillati</taxon>
        <taxon>Bacillota</taxon>
        <taxon>Clostridia</taxon>
        <taxon>Eubacteriales</taxon>
        <taxon>Peptococcaceae</taxon>
        <taxon>Thermanaerosceptrum</taxon>
    </lineage>
</organism>
<dbReference type="AlphaFoldDB" id="A0A7G6E437"/>
<dbReference type="InterPro" id="IPR004590">
    <property type="entry name" value="ssDNA_annealing_RecT"/>
</dbReference>
<name>A0A7G6E437_THEFR</name>
<sequence>MDLKDKDKLKDRLNNQAEKKNLPAVTVKSLLSNEAVKKRFEEILGAKAAGFIASVINVTNTNRELAACDPHSVVAAAATAATLDLPIDPNLGFAAIIPYDGKEGKKAQFQVQWKGFAQLSIRTGLYSTMHVSEVYEDELASYNPLTGDVTFTDPSTWKHRAAGKTDKIIGYYAFFRLANGFSKGLYMTIAELEAHGKRYSKSYNNPKGMWKKDPHFMYRKTIIKLLLKTWGIMSIDIQRAMKADQAVIYNESLDETGAIEYVDGADGDIQAEYSFSEEESRKFDQELAEQEAGGLFEFDREKEK</sequence>
<keyword evidence="2" id="KW-1185">Reference proteome</keyword>
<dbReference type="KEGG" id="tfr:BR63_11285"/>
<dbReference type="OrthoDB" id="1045432at2"/>
<dbReference type="Pfam" id="PF03837">
    <property type="entry name" value="RecT"/>
    <property type="match status" value="1"/>
</dbReference>
<protein>
    <submittedName>
        <fullName evidence="1">Recombinase RecT</fullName>
    </submittedName>
</protein>
<evidence type="ECO:0000313" key="1">
    <source>
        <dbReference type="EMBL" id="QNB46841.1"/>
    </source>
</evidence>
<gene>
    <name evidence="1" type="ORF">BR63_11285</name>
</gene>
<accession>A0A7G6E437</accession>
<dbReference type="RefSeq" id="WP_051965426.1">
    <property type="nucleotide sequence ID" value="NZ_CP045798.1"/>
</dbReference>
<proteinExistence type="predicted"/>
<dbReference type="GO" id="GO:0003677">
    <property type="term" value="F:DNA binding"/>
    <property type="evidence" value="ECO:0007669"/>
    <property type="project" value="InterPro"/>
</dbReference>